<dbReference type="Proteomes" id="UP001367676">
    <property type="component" value="Unassembled WGS sequence"/>
</dbReference>
<evidence type="ECO:0000256" key="5">
    <source>
        <dbReference type="ARBA" id="ARBA00022741"/>
    </source>
</evidence>
<dbReference type="InterPro" id="IPR014729">
    <property type="entry name" value="Rossmann-like_a/b/a_fold"/>
</dbReference>
<dbReference type="Pfam" id="PF00117">
    <property type="entry name" value="GATase"/>
    <property type="match status" value="1"/>
</dbReference>
<keyword evidence="7 11" id="KW-0658">Purine biosynthesis</keyword>
<dbReference type="Gene3D" id="3.30.300.10">
    <property type="match status" value="2"/>
</dbReference>
<evidence type="ECO:0000256" key="2">
    <source>
        <dbReference type="ARBA" id="ARBA00011738"/>
    </source>
</evidence>
<keyword evidence="4" id="KW-0436">Ligase</keyword>
<dbReference type="CDD" id="cd01997">
    <property type="entry name" value="GMP_synthase_C"/>
    <property type="match status" value="1"/>
</dbReference>
<evidence type="ECO:0000259" key="13">
    <source>
        <dbReference type="PROSITE" id="PS51553"/>
    </source>
</evidence>
<dbReference type="InterPro" id="IPR029062">
    <property type="entry name" value="Class_I_gatase-like"/>
</dbReference>
<dbReference type="AlphaFoldDB" id="A0AAN9T658"/>
<evidence type="ECO:0000256" key="9">
    <source>
        <dbReference type="ARBA" id="ARBA00022962"/>
    </source>
</evidence>
<evidence type="ECO:0000313" key="14">
    <source>
        <dbReference type="EMBL" id="KAK7573859.1"/>
    </source>
</evidence>
<dbReference type="InterPro" id="IPR001674">
    <property type="entry name" value="GMP_synth_C"/>
</dbReference>
<evidence type="ECO:0000256" key="8">
    <source>
        <dbReference type="ARBA" id="ARBA00022840"/>
    </source>
</evidence>
<proteinExistence type="predicted"/>
<comment type="caution">
    <text evidence="14">The sequence shown here is derived from an EMBL/GenBank/DDBJ whole genome shotgun (WGS) entry which is preliminary data.</text>
</comment>
<dbReference type="EMBL" id="JBBCAQ010000037">
    <property type="protein sequence ID" value="KAK7573859.1"/>
    <property type="molecule type" value="Genomic_DNA"/>
</dbReference>
<evidence type="ECO:0000256" key="12">
    <source>
        <dbReference type="SAM" id="Coils"/>
    </source>
</evidence>
<dbReference type="InterPro" id="IPR022310">
    <property type="entry name" value="NAD/GMP_synthase"/>
</dbReference>
<evidence type="ECO:0000256" key="4">
    <source>
        <dbReference type="ARBA" id="ARBA00022598"/>
    </source>
</evidence>
<reference evidence="14 15" key="1">
    <citation type="submission" date="2024-03" db="EMBL/GenBank/DDBJ databases">
        <title>Adaptation during the transition from Ophiocordyceps entomopathogen to insect associate is accompanied by gene loss and intensified selection.</title>
        <authorList>
            <person name="Ward C.M."/>
            <person name="Onetto C.A."/>
            <person name="Borneman A.R."/>
        </authorList>
    </citation>
    <scope>NUCLEOTIDE SEQUENCE [LARGE SCALE GENOMIC DNA]</scope>
    <source>
        <strain evidence="14">AWRI1</strain>
        <tissue evidence="14">Single Adult Female</tissue>
    </source>
</reference>
<dbReference type="SUPFAM" id="SSF54810">
    <property type="entry name" value="GMP synthetase C-terminal dimerisation domain"/>
    <property type="match status" value="2"/>
</dbReference>
<keyword evidence="5 11" id="KW-0547">Nucleotide-binding</keyword>
<sequence length="688" mass="77366">MKKMSPERMDSSVNDGVEKVAILDAGAQYGKLIDRKVRELNVESDILPLDTPAFVLKERGYRAIIISGGPNSVYADDAPRYDAEIFRIGLPILGICYGMQMLNKEFGGHVSRRDNREDGQYTIEVNQNCILFKNLEKIQDVLLTHGDCIERVAENFNIIATSRSFIVGIANDKLRLYGLQFHPEVDLSTNGKDMIKSFLFNVAGLTGSFTLDDRETECINYIKKTVGNKKVVSLLSGGVDSTICTVLLHKALSPDQIIAVHIDNGFMRKDESVKVAQSLRNFGLSLTVINAKYRFLYGTTVAPLDKKDSTRTRITKMLCKVSDPEEKRRIIGDVFMDVANEFIESLNLKSDEVILAQGTLRPDLIESASSLASSKADVIKTHHNDTVSVRKLRDLGQLVEPLKDFHKDEVRQLGRGLKVPEELVIRHPFPGPGLAVRVLCGEEAYVEKDFSETQVLVKIIIEFDNMTKKQHALLNRVENATNEEERLELRKISQRQTFAATLLPIRTVGVQGDKRSYSYAVGISSKKEPESHLDWQDLYYYAKIIPRICTSVNRVCYVYGGLVKYQIVDITPTYLTRLVLATIRQADNVVTEVLNSHSCMQKVHQCPVVLLPLHFDRDVALRVPSCQRSIAIRPFISNDFMTGIPALPGKDLPLEVVKTILQQLKELPCISRVLYDLTPKPPATTEWE</sequence>
<dbReference type="SUPFAM" id="SSF52402">
    <property type="entry name" value="Adenine nucleotide alpha hydrolases-like"/>
    <property type="match status" value="1"/>
</dbReference>
<evidence type="ECO:0000256" key="10">
    <source>
        <dbReference type="ARBA" id="ARBA00031356"/>
    </source>
</evidence>
<comment type="pathway">
    <text evidence="1">Purine metabolism; GMP biosynthesis; GMP from XMP (L-Gln route): step 1/1.</text>
</comment>
<keyword evidence="9" id="KW-0315">Glutamine amidotransferase</keyword>
<dbReference type="Gene3D" id="3.40.50.620">
    <property type="entry name" value="HUPs"/>
    <property type="match status" value="1"/>
</dbReference>
<accession>A0AAN9T658</accession>
<dbReference type="PANTHER" id="PTHR11922:SF2">
    <property type="entry name" value="GMP SYNTHASE [GLUTAMINE-HYDROLYZING]"/>
    <property type="match status" value="1"/>
</dbReference>
<dbReference type="EC" id="6.3.5.2" evidence="3"/>
<dbReference type="Pfam" id="PF02540">
    <property type="entry name" value="NAD_synthase"/>
    <property type="match status" value="1"/>
</dbReference>
<dbReference type="NCBIfam" id="TIGR00888">
    <property type="entry name" value="guaA_Nterm"/>
    <property type="match status" value="1"/>
</dbReference>
<feature type="domain" description="GMPS ATP-PPase" evidence="13">
    <location>
        <begin position="209"/>
        <end position="426"/>
    </location>
</feature>
<evidence type="ECO:0000256" key="11">
    <source>
        <dbReference type="PROSITE-ProRule" id="PRU00886"/>
    </source>
</evidence>
<dbReference type="CDD" id="cd01742">
    <property type="entry name" value="GATase1_GMP_Synthase"/>
    <property type="match status" value="1"/>
</dbReference>
<dbReference type="GO" id="GO:0005829">
    <property type="term" value="C:cytosol"/>
    <property type="evidence" value="ECO:0007669"/>
    <property type="project" value="TreeGrafter"/>
</dbReference>
<dbReference type="InterPro" id="IPR017926">
    <property type="entry name" value="GATASE"/>
</dbReference>
<feature type="coiled-coil region" evidence="12">
    <location>
        <begin position="463"/>
        <end position="497"/>
    </location>
</feature>
<organism evidence="14 15">
    <name type="scientific">Parthenolecanium corni</name>
    <dbReference type="NCBI Taxonomy" id="536013"/>
    <lineage>
        <taxon>Eukaryota</taxon>
        <taxon>Metazoa</taxon>
        <taxon>Ecdysozoa</taxon>
        <taxon>Arthropoda</taxon>
        <taxon>Hexapoda</taxon>
        <taxon>Insecta</taxon>
        <taxon>Pterygota</taxon>
        <taxon>Neoptera</taxon>
        <taxon>Paraneoptera</taxon>
        <taxon>Hemiptera</taxon>
        <taxon>Sternorrhyncha</taxon>
        <taxon>Coccoidea</taxon>
        <taxon>Coccidae</taxon>
        <taxon>Parthenolecanium</taxon>
    </lineage>
</organism>
<dbReference type="PANTHER" id="PTHR11922">
    <property type="entry name" value="GMP SYNTHASE-RELATED"/>
    <property type="match status" value="1"/>
</dbReference>
<name>A0AAN9T658_9HEMI</name>
<dbReference type="Pfam" id="PF00958">
    <property type="entry name" value="GMP_synt_C"/>
    <property type="match status" value="1"/>
</dbReference>
<dbReference type="InterPro" id="IPR025777">
    <property type="entry name" value="GMPS_ATP_PPase_dom"/>
</dbReference>
<evidence type="ECO:0000256" key="7">
    <source>
        <dbReference type="ARBA" id="ARBA00022755"/>
    </source>
</evidence>
<dbReference type="InterPro" id="IPR004739">
    <property type="entry name" value="GMP_synth_GATase"/>
</dbReference>
<dbReference type="NCBIfam" id="NF000848">
    <property type="entry name" value="PRK00074.1"/>
    <property type="match status" value="1"/>
</dbReference>
<dbReference type="FunFam" id="3.30.300.10:FF:000008">
    <property type="entry name" value="GMP synthase [glutamine-hydrolyzing]"/>
    <property type="match status" value="1"/>
</dbReference>
<dbReference type="GO" id="GO:0005524">
    <property type="term" value="F:ATP binding"/>
    <property type="evidence" value="ECO:0007669"/>
    <property type="project" value="UniProtKB-UniRule"/>
</dbReference>
<dbReference type="PROSITE" id="PS51553">
    <property type="entry name" value="GMPS_ATP_PPASE"/>
    <property type="match status" value="1"/>
</dbReference>
<evidence type="ECO:0000313" key="15">
    <source>
        <dbReference type="Proteomes" id="UP001367676"/>
    </source>
</evidence>
<dbReference type="Gene3D" id="3.40.50.880">
    <property type="match status" value="1"/>
</dbReference>
<keyword evidence="6 11" id="KW-0332">GMP biosynthesis</keyword>
<keyword evidence="8 11" id="KW-0067">ATP-binding</keyword>
<dbReference type="SUPFAM" id="SSF52317">
    <property type="entry name" value="Class I glutamine amidotransferase-like"/>
    <property type="match status" value="1"/>
</dbReference>
<dbReference type="FunFam" id="3.40.50.620:FF:000044">
    <property type="entry name" value="GMP synthase [glutamine-hydrolyzing]"/>
    <property type="match status" value="1"/>
</dbReference>
<feature type="binding site" evidence="11">
    <location>
        <begin position="236"/>
        <end position="242"/>
    </location>
    <ligand>
        <name>ATP</name>
        <dbReference type="ChEBI" id="CHEBI:30616"/>
    </ligand>
</feature>
<protein>
    <recommendedName>
        <fullName evidence="3">GMP synthase (glutamine-hydrolyzing)</fullName>
        <ecNumber evidence="3">6.3.5.2</ecNumber>
    </recommendedName>
    <alternativeName>
        <fullName evidence="10">Glutamine amidotransferase</fullName>
    </alternativeName>
</protein>
<evidence type="ECO:0000256" key="3">
    <source>
        <dbReference type="ARBA" id="ARBA00012746"/>
    </source>
</evidence>
<keyword evidence="15" id="KW-1185">Reference proteome</keyword>
<gene>
    <name evidence="14" type="ORF">V9T40_011050</name>
</gene>
<dbReference type="PRINTS" id="PR00097">
    <property type="entry name" value="ANTSNTHASEII"/>
</dbReference>
<dbReference type="GO" id="GO:0003921">
    <property type="term" value="F:GMP synthase activity"/>
    <property type="evidence" value="ECO:0007669"/>
    <property type="project" value="InterPro"/>
</dbReference>
<evidence type="ECO:0000256" key="1">
    <source>
        <dbReference type="ARBA" id="ARBA00005153"/>
    </source>
</evidence>
<comment type="subunit">
    <text evidence="2">Homodimer.</text>
</comment>
<dbReference type="FunFam" id="3.40.50.880:FF:000013">
    <property type="entry name" value="GMP synthase [glutamine-hydrolyzing]"/>
    <property type="match status" value="1"/>
</dbReference>
<evidence type="ECO:0000256" key="6">
    <source>
        <dbReference type="ARBA" id="ARBA00022749"/>
    </source>
</evidence>
<keyword evidence="12" id="KW-0175">Coiled coil</keyword>
<dbReference type="PRINTS" id="PR00096">
    <property type="entry name" value="GATASE"/>
</dbReference>
<dbReference type="PROSITE" id="PS51273">
    <property type="entry name" value="GATASE_TYPE_1"/>
    <property type="match status" value="1"/>
</dbReference>